<dbReference type="InterPro" id="IPR013216">
    <property type="entry name" value="Methyltransf_11"/>
</dbReference>
<proteinExistence type="predicted"/>
<dbReference type="Pfam" id="PF08241">
    <property type="entry name" value="Methyltransf_11"/>
    <property type="match status" value="1"/>
</dbReference>
<gene>
    <name evidence="2" type="ORF">ACFSUC_11860</name>
</gene>
<feature type="domain" description="Methyltransferase type 11" evidence="1">
    <location>
        <begin position="41"/>
        <end position="146"/>
    </location>
</feature>
<keyword evidence="3" id="KW-1185">Reference proteome</keyword>
<dbReference type="EMBL" id="JBHUMM010000037">
    <property type="protein sequence ID" value="MFD2672261.1"/>
    <property type="molecule type" value="Genomic_DNA"/>
</dbReference>
<name>A0ABW5RC28_9BACL</name>
<evidence type="ECO:0000259" key="1">
    <source>
        <dbReference type="Pfam" id="PF08241"/>
    </source>
</evidence>
<comment type="caution">
    <text evidence="2">The sequence shown here is derived from an EMBL/GenBank/DDBJ whole genome shotgun (WGS) entry which is preliminary data.</text>
</comment>
<evidence type="ECO:0000313" key="2">
    <source>
        <dbReference type="EMBL" id="MFD2672261.1"/>
    </source>
</evidence>
<sequence>MSSHDQIYQEQAQQYDQLIGRQRSLMPEISRIVDLKGKQVLDIGAGSGRLTFPAAIYAERVVALDVSKEMLELLLDKARMQALQRIETVVSDHLQLPFGDNQFDVVLAGWSLCYSANLHVTGWRDNLQQMMMEITRVLRTNGTIILFENMGTATTTPEPPDFLVPYFKELETTYGMKREVFRLDYAFDHVEEAIEEVRFFFGAEFADRVKEAQWSTVPEFAGMWWKQL</sequence>
<dbReference type="GO" id="GO:0008168">
    <property type="term" value="F:methyltransferase activity"/>
    <property type="evidence" value="ECO:0007669"/>
    <property type="project" value="UniProtKB-KW"/>
</dbReference>
<dbReference type="SUPFAM" id="SSF53335">
    <property type="entry name" value="S-adenosyl-L-methionine-dependent methyltransferases"/>
    <property type="match status" value="1"/>
</dbReference>
<dbReference type="RefSeq" id="WP_379929808.1">
    <property type="nucleotide sequence ID" value="NZ_JBHUMM010000037.1"/>
</dbReference>
<dbReference type="Proteomes" id="UP001597497">
    <property type="component" value="Unassembled WGS sequence"/>
</dbReference>
<dbReference type="InterPro" id="IPR029063">
    <property type="entry name" value="SAM-dependent_MTases_sf"/>
</dbReference>
<reference evidence="3" key="1">
    <citation type="journal article" date="2019" name="Int. J. Syst. Evol. Microbiol.">
        <title>The Global Catalogue of Microorganisms (GCM) 10K type strain sequencing project: providing services to taxonomists for standard genome sequencing and annotation.</title>
        <authorList>
            <consortium name="The Broad Institute Genomics Platform"/>
            <consortium name="The Broad Institute Genome Sequencing Center for Infectious Disease"/>
            <person name="Wu L."/>
            <person name="Ma J."/>
        </authorList>
    </citation>
    <scope>NUCLEOTIDE SEQUENCE [LARGE SCALE GENOMIC DNA]</scope>
    <source>
        <strain evidence="3">KCTC 33676</strain>
    </source>
</reference>
<evidence type="ECO:0000313" key="3">
    <source>
        <dbReference type="Proteomes" id="UP001597497"/>
    </source>
</evidence>
<dbReference type="Gene3D" id="3.40.50.150">
    <property type="entry name" value="Vaccinia Virus protein VP39"/>
    <property type="match status" value="1"/>
</dbReference>
<dbReference type="PANTHER" id="PTHR43591:SF24">
    <property type="entry name" value="2-METHOXY-6-POLYPRENYL-1,4-BENZOQUINOL METHYLASE, MITOCHONDRIAL"/>
    <property type="match status" value="1"/>
</dbReference>
<keyword evidence="2" id="KW-0808">Transferase</keyword>
<dbReference type="PANTHER" id="PTHR43591">
    <property type="entry name" value="METHYLTRANSFERASE"/>
    <property type="match status" value="1"/>
</dbReference>
<protein>
    <submittedName>
        <fullName evidence="2">Class I SAM-dependent methyltransferase</fullName>
        <ecNumber evidence="2">2.1.1.-</ecNumber>
    </submittedName>
</protein>
<accession>A0ABW5RC28</accession>
<organism evidence="2 3">
    <name type="scientific">Marinicrinis sediminis</name>
    <dbReference type="NCBI Taxonomy" id="1652465"/>
    <lineage>
        <taxon>Bacteria</taxon>
        <taxon>Bacillati</taxon>
        <taxon>Bacillota</taxon>
        <taxon>Bacilli</taxon>
        <taxon>Bacillales</taxon>
        <taxon>Paenibacillaceae</taxon>
    </lineage>
</organism>
<keyword evidence="2" id="KW-0489">Methyltransferase</keyword>
<dbReference type="CDD" id="cd02440">
    <property type="entry name" value="AdoMet_MTases"/>
    <property type="match status" value="1"/>
</dbReference>
<dbReference type="GO" id="GO:0032259">
    <property type="term" value="P:methylation"/>
    <property type="evidence" value="ECO:0007669"/>
    <property type="project" value="UniProtKB-KW"/>
</dbReference>
<dbReference type="EC" id="2.1.1.-" evidence="2"/>